<dbReference type="PANTHER" id="PTHR38421">
    <property type="entry name" value="TRANSMEMBRANE PROTEIN USGS"/>
    <property type="match status" value="1"/>
</dbReference>
<dbReference type="EMBL" id="BCMY01000004">
    <property type="protein sequence ID" value="GAQ39304.1"/>
    <property type="molecule type" value="Genomic_DNA"/>
</dbReference>
<feature type="transmembrane region" description="Helical" evidence="2">
    <location>
        <begin position="218"/>
        <end position="239"/>
    </location>
</feature>
<keyword evidence="2" id="KW-1133">Transmembrane helix</keyword>
<name>A0A100IDM9_ASPNG</name>
<feature type="compositionally biased region" description="Basic and acidic residues" evidence="1">
    <location>
        <begin position="349"/>
        <end position="366"/>
    </location>
</feature>
<feature type="transmembrane region" description="Helical" evidence="2">
    <location>
        <begin position="273"/>
        <end position="298"/>
    </location>
</feature>
<proteinExistence type="predicted"/>
<accession>A0A100IDM9</accession>
<dbReference type="PANTHER" id="PTHR38421:SF1">
    <property type="entry name" value="TRANSMEMBRANE PROTEIN"/>
    <property type="match status" value="1"/>
</dbReference>
<dbReference type="Proteomes" id="UP000068243">
    <property type="component" value="Unassembled WGS sequence"/>
</dbReference>
<gene>
    <name evidence="3" type="ORF">ABL_03062</name>
</gene>
<dbReference type="OrthoDB" id="10041630at2759"/>
<dbReference type="AlphaFoldDB" id="A0A100IDM9"/>
<dbReference type="PaxDb" id="5061-CADANGAP00005739"/>
<feature type="region of interest" description="Disordered" evidence="1">
    <location>
        <begin position="346"/>
        <end position="366"/>
    </location>
</feature>
<evidence type="ECO:0000313" key="4">
    <source>
        <dbReference type="Proteomes" id="UP000068243"/>
    </source>
</evidence>
<dbReference type="VEuPathDB" id="FungiDB:M747DRAFT_293069"/>
<feature type="transmembrane region" description="Helical" evidence="2">
    <location>
        <begin position="39"/>
        <end position="67"/>
    </location>
</feature>
<dbReference type="VEuPathDB" id="FungiDB:An07g05820"/>
<evidence type="ECO:0000313" key="3">
    <source>
        <dbReference type="EMBL" id="GAQ39304.1"/>
    </source>
</evidence>
<reference evidence="4" key="1">
    <citation type="journal article" date="2016" name="Genome Announc.">
        <title>Draft genome sequence of Aspergillus niger strain An76.</title>
        <authorList>
            <person name="Gong W."/>
            <person name="Cheng Z."/>
            <person name="Zhang H."/>
            <person name="Liu L."/>
            <person name="Gao P."/>
            <person name="Wang L."/>
        </authorList>
    </citation>
    <scope>NUCLEOTIDE SEQUENCE [LARGE SCALE GENOMIC DNA]</scope>
    <source>
        <strain evidence="4">An76</strain>
    </source>
</reference>
<protein>
    <submittedName>
        <fullName evidence="3">Transmembrane protein UsgS</fullName>
    </submittedName>
</protein>
<dbReference type="VEuPathDB" id="FungiDB:ATCC64974_47310"/>
<organism evidence="3 4">
    <name type="scientific">Aspergillus niger</name>
    <dbReference type="NCBI Taxonomy" id="5061"/>
    <lineage>
        <taxon>Eukaryota</taxon>
        <taxon>Fungi</taxon>
        <taxon>Dikarya</taxon>
        <taxon>Ascomycota</taxon>
        <taxon>Pezizomycotina</taxon>
        <taxon>Eurotiomycetes</taxon>
        <taxon>Eurotiomycetidae</taxon>
        <taxon>Eurotiales</taxon>
        <taxon>Aspergillaceae</taxon>
        <taxon>Aspergillus</taxon>
        <taxon>Aspergillus subgen. Circumdati</taxon>
    </lineage>
</organism>
<feature type="transmembrane region" description="Helical" evidence="2">
    <location>
        <begin position="179"/>
        <end position="198"/>
    </location>
</feature>
<comment type="caution">
    <text evidence="3">The sequence shown here is derived from an EMBL/GenBank/DDBJ whole genome shotgun (WGS) entry which is preliminary data.</text>
</comment>
<dbReference type="OMA" id="FMESLKW"/>
<evidence type="ECO:0000256" key="1">
    <source>
        <dbReference type="SAM" id="MobiDB-lite"/>
    </source>
</evidence>
<keyword evidence="2 3" id="KW-0812">Transmembrane</keyword>
<dbReference type="VEuPathDB" id="FungiDB:ASPNIDRAFT2_1144049"/>
<keyword evidence="2" id="KW-0472">Membrane</keyword>
<sequence length="366" mass="41063">MGNFDHNAVIRGAQLTVVATVRALRNPDLFKYDHFRQAAFAVAVGVGVELLIQIPIIALKIGLWFISWIVDLESVTWDDSLIEGLDFLSKSVLHVPFLIMSLMRYITPTLDEIFMESLKWVDTTYVDKHKAEDPSTLRAMYYPNLSMYNAGEGKVKSTAPKKSAKEKIMVFLRRSGQRAALLLGVSILSLVPVVGRFATPAASFFAFKDAVGTTPAAVIFGAGFIFPKSYVVSFLHSFYASRTLMREMLDPYFSRVPFTPEQRNRWFADRQGVLFGFAFAFTIVLKTPFIGVLLYGVAQAATAYLVTKVTDPPPTPSEKEGFAETQVTWKNKHEFLRLSLDNIDQLNKAPEEEKPKAPELPGRKFE</sequence>
<evidence type="ECO:0000256" key="2">
    <source>
        <dbReference type="SAM" id="Phobius"/>
    </source>
</evidence>